<dbReference type="Proteomes" id="UP000054937">
    <property type="component" value="Unassembled WGS sequence"/>
</dbReference>
<accession>A0A0V0QJ36</accession>
<sequence>MQVIIQNEKDLEKLEQIPFSQISDTTLIIRTIEEFILAKTIKVLNQIGIKNGEGLDFVFDYSEKQTINHEKFEKTTGYHDFCALISNWIIFELPNCFKISIYLDSIGDSITGTDMEFFLVLITKLEKLQLFEISTGGLRAMKLWEEGYYRDSQLYIQEHDKNENKGLGVAIQGLNRQWEGILNPMKFRYISENMSDMLKYTKKLTVFELHLPWCSGFEAWEATLSFVVGFHDLSKLGGQILKFLNMLYRQYQL</sequence>
<dbReference type="AlphaFoldDB" id="A0A0V0QJ36"/>
<dbReference type="InParanoid" id="A0A0V0QJ36"/>
<organism evidence="1 2">
    <name type="scientific">Pseudocohnilembus persalinus</name>
    <name type="common">Ciliate</name>
    <dbReference type="NCBI Taxonomy" id="266149"/>
    <lineage>
        <taxon>Eukaryota</taxon>
        <taxon>Sar</taxon>
        <taxon>Alveolata</taxon>
        <taxon>Ciliophora</taxon>
        <taxon>Intramacronucleata</taxon>
        <taxon>Oligohymenophorea</taxon>
        <taxon>Scuticociliatia</taxon>
        <taxon>Philasterida</taxon>
        <taxon>Pseudocohnilembidae</taxon>
        <taxon>Pseudocohnilembus</taxon>
    </lineage>
</organism>
<evidence type="ECO:0000313" key="2">
    <source>
        <dbReference type="Proteomes" id="UP000054937"/>
    </source>
</evidence>
<gene>
    <name evidence="1" type="ORF">PPERSA_04844</name>
</gene>
<dbReference type="EMBL" id="LDAU01000156">
    <property type="protein sequence ID" value="KRX02222.1"/>
    <property type="molecule type" value="Genomic_DNA"/>
</dbReference>
<proteinExistence type="predicted"/>
<reference evidence="1 2" key="1">
    <citation type="journal article" date="2015" name="Sci. Rep.">
        <title>Genome of the facultative scuticociliatosis pathogen Pseudocohnilembus persalinus provides insight into its virulence through horizontal gene transfer.</title>
        <authorList>
            <person name="Xiong J."/>
            <person name="Wang G."/>
            <person name="Cheng J."/>
            <person name="Tian M."/>
            <person name="Pan X."/>
            <person name="Warren A."/>
            <person name="Jiang C."/>
            <person name="Yuan D."/>
            <person name="Miao W."/>
        </authorList>
    </citation>
    <scope>NUCLEOTIDE SEQUENCE [LARGE SCALE GENOMIC DNA]</scope>
    <source>
        <strain evidence="1">36N120E</strain>
    </source>
</reference>
<comment type="caution">
    <text evidence="1">The sequence shown here is derived from an EMBL/GenBank/DDBJ whole genome shotgun (WGS) entry which is preliminary data.</text>
</comment>
<name>A0A0V0QJ36_PSEPJ</name>
<keyword evidence="2" id="KW-1185">Reference proteome</keyword>
<protein>
    <submittedName>
        <fullName evidence="1">Uncharacterized protein</fullName>
    </submittedName>
</protein>
<evidence type="ECO:0000313" key="1">
    <source>
        <dbReference type="EMBL" id="KRX02222.1"/>
    </source>
</evidence>